<reference evidence="2 3" key="1">
    <citation type="submission" date="2017-05" db="EMBL/GenBank/DDBJ databases">
        <title>Complete and WGS of Bordetella genogroups.</title>
        <authorList>
            <person name="Spilker T."/>
            <person name="LiPuma J."/>
        </authorList>
    </citation>
    <scope>NUCLEOTIDE SEQUENCE [LARGE SCALE GENOMIC DNA]</scope>
    <source>
        <strain evidence="2 3">AU10456</strain>
    </source>
</reference>
<proteinExistence type="predicted"/>
<dbReference type="OrthoDB" id="8637840at2"/>
<dbReference type="EMBL" id="NEVP01000017">
    <property type="protein sequence ID" value="OZI42660.1"/>
    <property type="molecule type" value="Genomic_DNA"/>
</dbReference>
<evidence type="ECO:0000313" key="3">
    <source>
        <dbReference type="Proteomes" id="UP000216913"/>
    </source>
</evidence>
<keyword evidence="3" id="KW-1185">Reference proteome</keyword>
<dbReference type="Proteomes" id="UP000216913">
    <property type="component" value="Unassembled WGS sequence"/>
</dbReference>
<evidence type="ECO:0000256" key="1">
    <source>
        <dbReference type="SAM" id="Phobius"/>
    </source>
</evidence>
<accession>A0A261T0K9</accession>
<dbReference type="RefSeq" id="WP_094804442.1">
    <property type="nucleotide sequence ID" value="NZ_NEVP01000017.1"/>
</dbReference>
<keyword evidence="1" id="KW-0472">Membrane</keyword>
<dbReference type="AlphaFoldDB" id="A0A261T0K9"/>
<protein>
    <submittedName>
        <fullName evidence="2">Uncharacterized protein</fullName>
    </submittedName>
</protein>
<keyword evidence="1" id="KW-1133">Transmembrane helix</keyword>
<sequence length="241" mass="25162">MSLTTLVVAHFWNLACFVLAVAALHGLVAVWVLRARGAALPRWCPRVATGLLLAGAGGLVAGNLLRAQSLSGLQAALVDQVQAICRAADERVTQLGGRGASDDAATRQRIGAAIDAEFRDAVRTHFASARYTPLSVVAPRGADQRHRDLVIRVANRARSTEPMYVGCYNQYAHPPGSIGFGATPYWRIGVSGVPSGGAPSGGVPSSGAPSGAASSSHVVFFWQERVDGASRVSFQPPAARP</sequence>
<name>A0A261T0K9_9BORD</name>
<evidence type="ECO:0000313" key="2">
    <source>
        <dbReference type="EMBL" id="OZI42660.1"/>
    </source>
</evidence>
<keyword evidence="1" id="KW-0812">Transmembrane</keyword>
<organism evidence="2 3">
    <name type="scientific">Bordetella genomosp. 5</name>
    <dbReference type="NCBI Taxonomy" id="1395608"/>
    <lineage>
        <taxon>Bacteria</taxon>
        <taxon>Pseudomonadati</taxon>
        <taxon>Pseudomonadota</taxon>
        <taxon>Betaproteobacteria</taxon>
        <taxon>Burkholderiales</taxon>
        <taxon>Alcaligenaceae</taxon>
        <taxon>Bordetella</taxon>
    </lineage>
</organism>
<gene>
    <name evidence="2" type="ORF">CAL25_23420</name>
</gene>
<comment type="caution">
    <text evidence="2">The sequence shown here is derived from an EMBL/GenBank/DDBJ whole genome shotgun (WGS) entry which is preliminary data.</text>
</comment>
<feature type="transmembrane region" description="Helical" evidence="1">
    <location>
        <begin position="12"/>
        <end position="33"/>
    </location>
</feature>